<feature type="active site" description="Charge relay system" evidence="2">
    <location>
        <position position="340"/>
    </location>
</feature>
<name>A0A853F9M9_9BURK</name>
<feature type="active site" description="Charge relay system" evidence="2">
    <location>
        <position position="212"/>
    </location>
</feature>
<dbReference type="InterPro" id="IPR000073">
    <property type="entry name" value="AB_hydrolase_1"/>
</dbReference>
<comment type="caution">
    <text evidence="5">The sequence shown here is derived from an EMBL/GenBank/DDBJ whole genome shotgun (WGS) entry which is preliminary data.</text>
</comment>
<proteinExistence type="inferred from homology"/>
<organism evidence="5 6">
    <name type="scientific">Allopusillimonas soli</name>
    <dbReference type="NCBI Taxonomy" id="659016"/>
    <lineage>
        <taxon>Bacteria</taxon>
        <taxon>Pseudomonadati</taxon>
        <taxon>Pseudomonadota</taxon>
        <taxon>Betaproteobacteria</taxon>
        <taxon>Burkholderiales</taxon>
        <taxon>Alcaligenaceae</taxon>
        <taxon>Allopusillimonas</taxon>
    </lineage>
</organism>
<dbReference type="Proteomes" id="UP000580517">
    <property type="component" value="Unassembled WGS sequence"/>
</dbReference>
<dbReference type="Gene3D" id="3.40.50.1820">
    <property type="entry name" value="alpha/beta hydrolase"/>
    <property type="match status" value="1"/>
</dbReference>
<dbReference type="PANTHER" id="PTHR10794:SF94">
    <property type="entry name" value="ESTERASE YHET-RELATED"/>
    <property type="match status" value="1"/>
</dbReference>
<feature type="region of interest" description="Disordered" evidence="3">
    <location>
        <begin position="1"/>
        <end position="20"/>
    </location>
</feature>
<dbReference type="PIRSF" id="PIRSF005211">
    <property type="entry name" value="Ab_hydro_YheT"/>
    <property type="match status" value="1"/>
</dbReference>
<feature type="domain" description="AB hydrolase-1" evidence="4">
    <location>
        <begin position="132"/>
        <end position="373"/>
    </location>
</feature>
<gene>
    <name evidence="5" type="ORF">H0A68_02050</name>
</gene>
<evidence type="ECO:0000256" key="1">
    <source>
        <dbReference type="ARBA" id="ARBA00010884"/>
    </source>
</evidence>
<evidence type="ECO:0000259" key="4">
    <source>
        <dbReference type="Pfam" id="PF00561"/>
    </source>
</evidence>
<dbReference type="InterPro" id="IPR029058">
    <property type="entry name" value="AB_hydrolase_fold"/>
</dbReference>
<evidence type="ECO:0000256" key="3">
    <source>
        <dbReference type="SAM" id="MobiDB-lite"/>
    </source>
</evidence>
<protein>
    <submittedName>
        <fullName evidence="5">Alpha/beta fold hydrolase</fullName>
    </submittedName>
</protein>
<evidence type="ECO:0000313" key="5">
    <source>
        <dbReference type="EMBL" id="NYT35640.1"/>
    </source>
</evidence>
<evidence type="ECO:0000256" key="2">
    <source>
        <dbReference type="PIRSR" id="PIRSR005211-1"/>
    </source>
</evidence>
<dbReference type="PANTHER" id="PTHR10794">
    <property type="entry name" value="ABHYDROLASE DOMAIN-CONTAINING PROTEIN"/>
    <property type="match status" value="1"/>
</dbReference>
<keyword evidence="6" id="KW-1185">Reference proteome</keyword>
<dbReference type="EMBL" id="JACCEW010000001">
    <property type="protein sequence ID" value="NYT35640.1"/>
    <property type="molecule type" value="Genomic_DNA"/>
</dbReference>
<sequence>MENDFASRVPRATGGRPVRPAGFPRHFALNAAVTAQIDTSPCPCPVWLPGSHLQTLHGALGANYHRIAFVRERVDTPDGDFLDFDWTAPGLFPDRLSNGRMTTPDPQLTHTAARRWLQAGEWEALPRPAGAPALVLFHGLEGSSRSHYAQAIAQHFRARGWTVVIAHFRSCSGFPNRMARAYYSGDTADIEFMLKTVRQRMPDARWHAVGVSMGGNAMLKYIGEQGEQVDALTACAAVSVPLDLAACGRHLSETFLGRALYSRYFLRTMKVKIIEKARRFPGNIDSLRLSQARTLREFDDAYTAPMHGYKNALDYWTRAASKQHLSEIAIPALVLNARNDPFVPEASLPGSRDCSASVLLHQPAEGGHAGFVTGGFPGNLSWLPNRLARFFDMLP</sequence>
<feature type="active site" description="Charge relay system" evidence="2">
    <location>
        <position position="368"/>
    </location>
</feature>
<dbReference type="Pfam" id="PF00561">
    <property type="entry name" value="Abhydrolase_1"/>
    <property type="match status" value="1"/>
</dbReference>
<dbReference type="GO" id="GO:0034338">
    <property type="term" value="F:short-chain carboxylesterase activity"/>
    <property type="evidence" value="ECO:0007669"/>
    <property type="project" value="TreeGrafter"/>
</dbReference>
<reference evidence="5 6" key="1">
    <citation type="submission" date="2020-07" db="EMBL/GenBank/DDBJ databases">
        <title>Taxonomic revisions and descriptions of new bacterial species based on genomic comparisons in the high-G+C-content subgroup of the family Alcaligenaceae.</title>
        <authorList>
            <person name="Szabo A."/>
            <person name="Felfoldi T."/>
        </authorList>
    </citation>
    <scope>NUCLEOTIDE SEQUENCE [LARGE SCALE GENOMIC DNA]</scope>
    <source>
        <strain evidence="5 6">DSM 25264</strain>
    </source>
</reference>
<accession>A0A853F9M9</accession>
<evidence type="ECO:0000313" key="6">
    <source>
        <dbReference type="Proteomes" id="UP000580517"/>
    </source>
</evidence>
<dbReference type="SUPFAM" id="SSF53474">
    <property type="entry name" value="alpha/beta-Hydrolases"/>
    <property type="match status" value="1"/>
</dbReference>
<dbReference type="InterPro" id="IPR012020">
    <property type="entry name" value="ABHD4"/>
</dbReference>
<comment type="similarity">
    <text evidence="1">Belongs to the AB hydrolase superfamily. AB hydrolase 4 family.</text>
</comment>
<dbReference type="GO" id="GO:0047372">
    <property type="term" value="F:monoacylglycerol lipase activity"/>
    <property type="evidence" value="ECO:0007669"/>
    <property type="project" value="TreeGrafter"/>
</dbReference>
<dbReference type="OrthoDB" id="332676at2"/>
<keyword evidence="5" id="KW-0378">Hydrolase</keyword>
<dbReference type="AlphaFoldDB" id="A0A853F9M9"/>
<dbReference type="InterPro" id="IPR050960">
    <property type="entry name" value="AB_hydrolase_4_sf"/>
</dbReference>